<proteinExistence type="inferred from homology"/>
<evidence type="ECO:0000313" key="6">
    <source>
        <dbReference type="EMBL" id="VVE37825.1"/>
    </source>
</evidence>
<sequence length="308" mass="33628">MNLHHLEHFLALVETGSFSRASEALHLTQPALSRSIQMLEQELGVRLIDRIGKRNELTPFGVLVAERARKIVSDSVDLKHTAQLLVQGDGGTVRLGLGSAPNAMFAGPLLSYMLRDYPHVGIHLSTGSPEAQLAALRERTFDALLVHSRAIAPQEDLHVQLLGSVQSGFLCRRGHPLSKRRKVEFADLMQYPVVGTMLSDEISRELVQRFGPDAHPAHLLRASSDSVAALIETVLTTDAVFFGVIATARAWLNSGDISVVPLDLPEAASAQYAFITLEGRTQSPVLETVRQFCFDLALGESKQSPVSR</sequence>
<evidence type="ECO:0000256" key="2">
    <source>
        <dbReference type="ARBA" id="ARBA00023015"/>
    </source>
</evidence>
<dbReference type="PROSITE" id="PS50931">
    <property type="entry name" value="HTH_LYSR"/>
    <property type="match status" value="1"/>
</dbReference>
<evidence type="ECO:0000259" key="5">
    <source>
        <dbReference type="PROSITE" id="PS50931"/>
    </source>
</evidence>
<keyword evidence="3" id="KW-0238">DNA-binding</keyword>
<dbReference type="Proteomes" id="UP000366945">
    <property type="component" value="Unassembled WGS sequence"/>
</dbReference>
<dbReference type="InterPro" id="IPR005119">
    <property type="entry name" value="LysR_subst-bd"/>
</dbReference>
<dbReference type="GeneID" id="300405987"/>
<dbReference type="Gene3D" id="1.10.10.10">
    <property type="entry name" value="Winged helix-like DNA-binding domain superfamily/Winged helix DNA-binding domain"/>
    <property type="match status" value="1"/>
</dbReference>
<dbReference type="RefSeq" id="WP_150681234.1">
    <property type="nucleotide sequence ID" value="NZ_CABPSK010000004.1"/>
</dbReference>
<keyword evidence="4" id="KW-0804">Transcription</keyword>
<dbReference type="EMBL" id="CABPSK010000004">
    <property type="protein sequence ID" value="VVE37825.1"/>
    <property type="molecule type" value="Genomic_DNA"/>
</dbReference>
<keyword evidence="2" id="KW-0805">Transcription regulation</keyword>
<evidence type="ECO:0000256" key="3">
    <source>
        <dbReference type="ARBA" id="ARBA00023125"/>
    </source>
</evidence>
<feature type="domain" description="HTH lysR-type" evidence="5">
    <location>
        <begin position="1"/>
        <end position="58"/>
    </location>
</feature>
<gene>
    <name evidence="6" type="ORF">PPN31114_03994</name>
</gene>
<dbReference type="PRINTS" id="PR00039">
    <property type="entry name" value="HTHLYSR"/>
</dbReference>
<dbReference type="Pfam" id="PF03466">
    <property type="entry name" value="LysR_substrate"/>
    <property type="match status" value="1"/>
</dbReference>
<dbReference type="InterPro" id="IPR036388">
    <property type="entry name" value="WH-like_DNA-bd_sf"/>
</dbReference>
<comment type="similarity">
    <text evidence="1">Belongs to the LysR transcriptional regulatory family.</text>
</comment>
<dbReference type="GO" id="GO:0003700">
    <property type="term" value="F:DNA-binding transcription factor activity"/>
    <property type="evidence" value="ECO:0007669"/>
    <property type="project" value="InterPro"/>
</dbReference>
<dbReference type="SUPFAM" id="SSF46785">
    <property type="entry name" value="Winged helix' DNA-binding domain"/>
    <property type="match status" value="1"/>
</dbReference>
<dbReference type="PANTHER" id="PTHR30126">
    <property type="entry name" value="HTH-TYPE TRANSCRIPTIONAL REGULATOR"/>
    <property type="match status" value="1"/>
</dbReference>
<dbReference type="InterPro" id="IPR036390">
    <property type="entry name" value="WH_DNA-bd_sf"/>
</dbReference>
<dbReference type="InterPro" id="IPR000847">
    <property type="entry name" value="LysR_HTH_N"/>
</dbReference>
<dbReference type="FunFam" id="1.10.10.10:FF:000001">
    <property type="entry name" value="LysR family transcriptional regulator"/>
    <property type="match status" value="1"/>
</dbReference>
<dbReference type="PANTHER" id="PTHR30126:SF98">
    <property type="entry name" value="HTH-TYPE TRANSCRIPTIONAL ACTIVATOR BAUR"/>
    <property type="match status" value="1"/>
</dbReference>
<accession>A0A5E4XNW3</accession>
<reference evidence="6 7" key="1">
    <citation type="submission" date="2019-08" db="EMBL/GenBank/DDBJ databases">
        <authorList>
            <person name="Peeters C."/>
        </authorList>
    </citation>
    <scope>NUCLEOTIDE SEQUENCE [LARGE SCALE GENOMIC DNA]</scope>
    <source>
        <strain evidence="6 7">LMG 31114</strain>
    </source>
</reference>
<evidence type="ECO:0000256" key="4">
    <source>
        <dbReference type="ARBA" id="ARBA00023163"/>
    </source>
</evidence>
<evidence type="ECO:0000313" key="7">
    <source>
        <dbReference type="Proteomes" id="UP000366945"/>
    </source>
</evidence>
<organism evidence="6 7">
    <name type="scientific">Pandoraea pneumonica</name>
    <dbReference type="NCBI Taxonomy" id="2508299"/>
    <lineage>
        <taxon>Bacteria</taxon>
        <taxon>Pseudomonadati</taxon>
        <taxon>Pseudomonadota</taxon>
        <taxon>Betaproteobacteria</taxon>
        <taxon>Burkholderiales</taxon>
        <taxon>Burkholderiaceae</taxon>
        <taxon>Pandoraea</taxon>
    </lineage>
</organism>
<dbReference type="GO" id="GO:0000976">
    <property type="term" value="F:transcription cis-regulatory region binding"/>
    <property type="evidence" value="ECO:0007669"/>
    <property type="project" value="TreeGrafter"/>
</dbReference>
<evidence type="ECO:0000256" key="1">
    <source>
        <dbReference type="ARBA" id="ARBA00009437"/>
    </source>
</evidence>
<name>A0A5E4XNW3_9BURK</name>
<dbReference type="SUPFAM" id="SSF53850">
    <property type="entry name" value="Periplasmic binding protein-like II"/>
    <property type="match status" value="1"/>
</dbReference>
<dbReference type="AlphaFoldDB" id="A0A5E4XNW3"/>
<dbReference type="OrthoDB" id="8673707at2"/>
<protein>
    <submittedName>
        <fullName evidence="6">LysR family transcriptional regulator</fullName>
    </submittedName>
</protein>
<dbReference type="Gene3D" id="3.40.190.290">
    <property type="match status" value="1"/>
</dbReference>
<keyword evidence="7" id="KW-1185">Reference proteome</keyword>
<dbReference type="CDD" id="cd05466">
    <property type="entry name" value="PBP2_LTTR_substrate"/>
    <property type="match status" value="1"/>
</dbReference>
<dbReference type="Pfam" id="PF00126">
    <property type="entry name" value="HTH_1"/>
    <property type="match status" value="1"/>
</dbReference>